<feature type="compositionally biased region" description="Low complexity" evidence="1">
    <location>
        <begin position="1"/>
        <end position="55"/>
    </location>
</feature>
<protein>
    <submittedName>
        <fullName evidence="2">Uncharacterized protein</fullName>
    </submittedName>
</protein>
<organism evidence="2 3">
    <name type="scientific">Petrolisthes cinctipes</name>
    <name type="common">Flat porcelain crab</name>
    <dbReference type="NCBI Taxonomy" id="88211"/>
    <lineage>
        <taxon>Eukaryota</taxon>
        <taxon>Metazoa</taxon>
        <taxon>Ecdysozoa</taxon>
        <taxon>Arthropoda</taxon>
        <taxon>Crustacea</taxon>
        <taxon>Multicrustacea</taxon>
        <taxon>Malacostraca</taxon>
        <taxon>Eumalacostraca</taxon>
        <taxon>Eucarida</taxon>
        <taxon>Decapoda</taxon>
        <taxon>Pleocyemata</taxon>
        <taxon>Anomura</taxon>
        <taxon>Galatheoidea</taxon>
        <taxon>Porcellanidae</taxon>
        <taxon>Petrolisthes</taxon>
    </lineage>
</organism>
<proteinExistence type="predicted"/>
<reference evidence="2" key="1">
    <citation type="submission" date="2023-10" db="EMBL/GenBank/DDBJ databases">
        <title>Genome assemblies of two species of porcelain crab, Petrolisthes cinctipes and Petrolisthes manimaculis (Anomura: Porcellanidae).</title>
        <authorList>
            <person name="Angst P."/>
        </authorList>
    </citation>
    <scope>NUCLEOTIDE SEQUENCE</scope>
    <source>
        <strain evidence="2">PB745_01</strain>
        <tissue evidence="2">Gill</tissue>
    </source>
</reference>
<dbReference type="Proteomes" id="UP001286313">
    <property type="component" value="Unassembled WGS sequence"/>
</dbReference>
<evidence type="ECO:0000256" key="1">
    <source>
        <dbReference type="SAM" id="MobiDB-lite"/>
    </source>
</evidence>
<evidence type="ECO:0000313" key="2">
    <source>
        <dbReference type="EMBL" id="KAK3887457.1"/>
    </source>
</evidence>
<keyword evidence="3" id="KW-1185">Reference proteome</keyword>
<dbReference type="AlphaFoldDB" id="A0AAE1G778"/>
<gene>
    <name evidence="2" type="ORF">Pcinc_008459</name>
</gene>
<feature type="region of interest" description="Disordered" evidence="1">
    <location>
        <begin position="1"/>
        <end position="72"/>
    </location>
</feature>
<sequence length="102" mass="11224">MLLSPSSSTPSYSHQAPAHHTTLTKLQHTTLLSPSSSTPRYAHQAITTQATSQATPVNLPTLQQQHTHTPPHDVANLAQRFEAFSTKLDPQLQAPPLYHQQQ</sequence>
<name>A0AAE1G778_PETCI</name>
<evidence type="ECO:0000313" key="3">
    <source>
        <dbReference type="Proteomes" id="UP001286313"/>
    </source>
</evidence>
<dbReference type="EMBL" id="JAWQEG010000630">
    <property type="protein sequence ID" value="KAK3887457.1"/>
    <property type="molecule type" value="Genomic_DNA"/>
</dbReference>
<comment type="caution">
    <text evidence="2">The sequence shown here is derived from an EMBL/GenBank/DDBJ whole genome shotgun (WGS) entry which is preliminary data.</text>
</comment>
<feature type="compositionally biased region" description="Polar residues" evidence="1">
    <location>
        <begin position="56"/>
        <end position="68"/>
    </location>
</feature>
<accession>A0AAE1G778</accession>